<dbReference type="InterPro" id="IPR021443">
    <property type="entry name" value="DUF3093"/>
</dbReference>
<dbReference type="AlphaFoldDB" id="A0A2S0WEI8"/>
<dbReference type="RefSeq" id="WP_108404153.1">
    <property type="nucleotide sequence ID" value="NZ_CP026948.1"/>
</dbReference>
<dbReference type="KEGG" id="clia:C3E79_06375"/>
<dbReference type="Proteomes" id="UP000244754">
    <property type="component" value="Chromosome"/>
</dbReference>
<evidence type="ECO:0000313" key="1">
    <source>
        <dbReference type="EMBL" id="AWB84144.1"/>
    </source>
</evidence>
<reference evidence="2" key="1">
    <citation type="submission" date="2018-01" db="EMBL/GenBank/DDBJ databases">
        <authorList>
            <person name="Li J."/>
        </authorList>
    </citation>
    <scope>NUCLEOTIDE SEQUENCE [LARGE SCALE GENOMIC DNA]</scope>
    <source>
        <strain evidence="2">2184</strain>
    </source>
</reference>
<dbReference type="EMBL" id="CP026948">
    <property type="protein sequence ID" value="AWB84144.1"/>
    <property type="molecule type" value="Genomic_DNA"/>
</dbReference>
<dbReference type="Pfam" id="PF11292">
    <property type="entry name" value="DUF3093"/>
    <property type="match status" value="1"/>
</dbReference>
<gene>
    <name evidence="1" type="ORF">C3E79_06375</name>
</gene>
<protein>
    <submittedName>
        <fullName evidence="1">DUF3093 domain-containing protein</fullName>
    </submittedName>
</protein>
<dbReference type="OrthoDB" id="3217020at2"/>
<proteinExistence type="predicted"/>
<name>A0A2S0WEI8_9CORY</name>
<keyword evidence="2" id="KW-1185">Reference proteome</keyword>
<organism evidence="1 2">
    <name type="scientific">Corynebacterium liangguodongii</name>
    <dbReference type="NCBI Taxonomy" id="2079535"/>
    <lineage>
        <taxon>Bacteria</taxon>
        <taxon>Bacillati</taxon>
        <taxon>Actinomycetota</taxon>
        <taxon>Actinomycetes</taxon>
        <taxon>Mycobacteriales</taxon>
        <taxon>Corynebacteriaceae</taxon>
        <taxon>Corynebacterium</taxon>
    </lineage>
</organism>
<sequence length="166" mass="18693">MHNSDVDQIRGATEVLYRERQWVPWYFWLAGALFSLLVAAQFALNRNALWFFGPLIVVCALAGWFMVWLSRTVVVVERDASGTRWLSVDGANLPHTVVARSIVVPASARRNALGRQLDPAAFLVTHGWVKEHALIVLDDPEDPTPYWLVSSQDPARLLEAFVPAER</sequence>
<accession>A0A2S0WEI8</accession>
<evidence type="ECO:0000313" key="2">
    <source>
        <dbReference type="Proteomes" id="UP000244754"/>
    </source>
</evidence>